<dbReference type="AlphaFoldDB" id="A0A9N8VR27"/>
<dbReference type="EMBL" id="CAJVPK010000145">
    <property type="protein sequence ID" value="CAG8459249.1"/>
    <property type="molecule type" value="Genomic_DNA"/>
</dbReference>
<reference evidence="2" key="1">
    <citation type="submission" date="2021-06" db="EMBL/GenBank/DDBJ databases">
        <authorList>
            <person name="Kallberg Y."/>
            <person name="Tangrot J."/>
            <person name="Rosling A."/>
        </authorList>
    </citation>
    <scope>NUCLEOTIDE SEQUENCE</scope>
    <source>
        <strain evidence="2">AZ414A</strain>
    </source>
</reference>
<dbReference type="SUPFAM" id="SSF47095">
    <property type="entry name" value="HMG-box"/>
    <property type="match status" value="1"/>
</dbReference>
<dbReference type="Gene3D" id="1.10.30.10">
    <property type="entry name" value="High mobility group box domain"/>
    <property type="match status" value="1"/>
</dbReference>
<sequence length="359" mass="41164">MSQQFNQTSQASFVFINSSDPKIPSQVINDVPFIKLPFPPTINPRNLISFPKGSSTPSRAPNAFIIYRKLFIQTAKDNGYTLPMTVISTMASKSWEREPEFVKSEYKRIAKDAFNYRSEIHPKQKQERGGKRKQWNIVSFDCSDKQKSHESTDKSQQALRTPPPEFFSESPILDLDELDLFADWANFIYPSPDLNTTSQYNSPDLNNTSQYNSPDLNTISQYNSPDLNTVSQYNSPDLNIVSQFNSPDLSITCQFGSPDLKFEFINSLLQTVDNNSLTPIQPEEFSNYPKINNDITENDLFNDYVIPESTENQYNNEIFNTTSDSSESQFTFSSFDLLNTELFPEELNTVTFDDNSYYF</sequence>
<proteinExistence type="predicted"/>
<feature type="region of interest" description="Disordered" evidence="1">
    <location>
        <begin position="143"/>
        <end position="166"/>
    </location>
</feature>
<accession>A0A9N8VR27</accession>
<protein>
    <submittedName>
        <fullName evidence="2">2514_t:CDS:1</fullName>
    </submittedName>
</protein>
<evidence type="ECO:0000313" key="3">
    <source>
        <dbReference type="Proteomes" id="UP000789706"/>
    </source>
</evidence>
<dbReference type="OrthoDB" id="10337055at2759"/>
<feature type="compositionally biased region" description="Basic and acidic residues" evidence="1">
    <location>
        <begin position="143"/>
        <end position="153"/>
    </location>
</feature>
<gene>
    <name evidence="2" type="ORF">DEBURN_LOCUS2588</name>
</gene>
<evidence type="ECO:0000256" key="1">
    <source>
        <dbReference type="SAM" id="MobiDB-lite"/>
    </source>
</evidence>
<comment type="caution">
    <text evidence="2">The sequence shown here is derived from an EMBL/GenBank/DDBJ whole genome shotgun (WGS) entry which is preliminary data.</text>
</comment>
<keyword evidence="3" id="KW-1185">Reference proteome</keyword>
<dbReference type="Proteomes" id="UP000789706">
    <property type="component" value="Unassembled WGS sequence"/>
</dbReference>
<dbReference type="InterPro" id="IPR036910">
    <property type="entry name" value="HMG_box_dom_sf"/>
</dbReference>
<evidence type="ECO:0000313" key="2">
    <source>
        <dbReference type="EMBL" id="CAG8459249.1"/>
    </source>
</evidence>
<organism evidence="2 3">
    <name type="scientific">Diversispora eburnea</name>
    <dbReference type="NCBI Taxonomy" id="1213867"/>
    <lineage>
        <taxon>Eukaryota</taxon>
        <taxon>Fungi</taxon>
        <taxon>Fungi incertae sedis</taxon>
        <taxon>Mucoromycota</taxon>
        <taxon>Glomeromycotina</taxon>
        <taxon>Glomeromycetes</taxon>
        <taxon>Diversisporales</taxon>
        <taxon>Diversisporaceae</taxon>
        <taxon>Diversispora</taxon>
    </lineage>
</organism>
<name>A0A9N8VR27_9GLOM</name>